<keyword evidence="1" id="KW-0812">Transmembrane</keyword>
<proteinExistence type="predicted"/>
<keyword evidence="3" id="KW-1185">Reference proteome</keyword>
<evidence type="ECO:0000313" key="2">
    <source>
        <dbReference type="EMBL" id="KAL2714431.1"/>
    </source>
</evidence>
<feature type="transmembrane region" description="Helical" evidence="1">
    <location>
        <begin position="165"/>
        <end position="186"/>
    </location>
</feature>
<accession>A0ABD2A1C6</accession>
<evidence type="ECO:0000313" key="3">
    <source>
        <dbReference type="Proteomes" id="UP001607302"/>
    </source>
</evidence>
<reference evidence="2 3" key="1">
    <citation type="journal article" date="2024" name="Ann. Entomol. Soc. Am.">
        <title>Genomic analyses of the southern and eastern yellowjacket wasps (Hymenoptera: Vespidae) reveal evolutionary signatures of social life.</title>
        <authorList>
            <person name="Catto M.A."/>
            <person name="Caine P.B."/>
            <person name="Orr S.E."/>
            <person name="Hunt B.G."/>
            <person name="Goodisman M.A.D."/>
        </authorList>
    </citation>
    <scope>NUCLEOTIDE SEQUENCE [LARGE SCALE GENOMIC DNA]</scope>
    <source>
        <strain evidence="2">233</strain>
        <tissue evidence="2">Head and thorax</tissue>
    </source>
</reference>
<dbReference type="AlphaFoldDB" id="A0ABD2A1C6"/>
<sequence length="213" mass="24596">MATRRVNFFEQHFLLSNRLVQLVLGLRPYQNSNDQLIALCSITIFLFPGIFHQLYQLFTSDLTLQSTIKVLQKIITCLIMLVAYSITCFSFETVSKHGNSNASSFKYDIARIAEYVFMYFVTVFFNLYGISIIFPSIINVFLYLFDMLEDNQLTLIASVNNVSNADAFFFTLLIYQIISSFIFLIVGSVFYSTYLVFIQHACCQFSVIMYVLN</sequence>
<gene>
    <name evidence="2" type="ORF">V1478_015616</name>
</gene>
<dbReference type="Proteomes" id="UP001607302">
    <property type="component" value="Unassembled WGS sequence"/>
</dbReference>
<keyword evidence="1" id="KW-1133">Transmembrane helix</keyword>
<dbReference type="EMBL" id="JAUDFV010000156">
    <property type="protein sequence ID" value="KAL2714431.1"/>
    <property type="molecule type" value="Genomic_DNA"/>
</dbReference>
<name>A0ABD2A1C6_VESSQ</name>
<protein>
    <submittedName>
        <fullName evidence="2">Uncharacterized protein</fullName>
    </submittedName>
</protein>
<evidence type="ECO:0000256" key="1">
    <source>
        <dbReference type="SAM" id="Phobius"/>
    </source>
</evidence>
<feature type="transmembrane region" description="Helical" evidence="1">
    <location>
        <begin position="36"/>
        <end position="58"/>
    </location>
</feature>
<keyword evidence="1" id="KW-0472">Membrane</keyword>
<feature type="transmembrane region" description="Helical" evidence="1">
    <location>
        <begin position="112"/>
        <end position="145"/>
    </location>
</feature>
<organism evidence="2 3">
    <name type="scientific">Vespula squamosa</name>
    <name type="common">Southern yellow jacket</name>
    <name type="synonym">Wasp</name>
    <dbReference type="NCBI Taxonomy" id="30214"/>
    <lineage>
        <taxon>Eukaryota</taxon>
        <taxon>Metazoa</taxon>
        <taxon>Ecdysozoa</taxon>
        <taxon>Arthropoda</taxon>
        <taxon>Hexapoda</taxon>
        <taxon>Insecta</taxon>
        <taxon>Pterygota</taxon>
        <taxon>Neoptera</taxon>
        <taxon>Endopterygota</taxon>
        <taxon>Hymenoptera</taxon>
        <taxon>Apocrita</taxon>
        <taxon>Aculeata</taxon>
        <taxon>Vespoidea</taxon>
        <taxon>Vespidae</taxon>
        <taxon>Vespinae</taxon>
        <taxon>Vespula</taxon>
    </lineage>
</organism>
<feature type="transmembrane region" description="Helical" evidence="1">
    <location>
        <begin position="70"/>
        <end position="91"/>
    </location>
</feature>
<comment type="caution">
    <text evidence="2">The sequence shown here is derived from an EMBL/GenBank/DDBJ whole genome shotgun (WGS) entry which is preliminary data.</text>
</comment>